<protein>
    <submittedName>
        <fullName evidence="2">Uncharacterized protein</fullName>
    </submittedName>
</protein>
<feature type="region of interest" description="Disordered" evidence="1">
    <location>
        <begin position="314"/>
        <end position="371"/>
    </location>
</feature>
<feature type="compositionally biased region" description="Acidic residues" evidence="1">
    <location>
        <begin position="353"/>
        <end position="371"/>
    </location>
</feature>
<evidence type="ECO:0000313" key="2">
    <source>
        <dbReference type="EMBL" id="KAK6342455.1"/>
    </source>
</evidence>
<dbReference type="Proteomes" id="UP001313282">
    <property type="component" value="Unassembled WGS sequence"/>
</dbReference>
<gene>
    <name evidence="2" type="ORF">TWF718_007858</name>
</gene>
<comment type="caution">
    <text evidence="2">The sequence shown here is derived from an EMBL/GenBank/DDBJ whole genome shotgun (WGS) entry which is preliminary data.</text>
</comment>
<dbReference type="AlphaFoldDB" id="A0AAN8MMA2"/>
<name>A0AAN8MMA2_9PEZI</name>
<evidence type="ECO:0000256" key="1">
    <source>
        <dbReference type="SAM" id="MobiDB-lite"/>
    </source>
</evidence>
<accession>A0AAN8MMA2</accession>
<keyword evidence="3" id="KW-1185">Reference proteome</keyword>
<feature type="compositionally biased region" description="Basic and acidic residues" evidence="1">
    <location>
        <begin position="314"/>
        <end position="338"/>
    </location>
</feature>
<reference evidence="2 3" key="1">
    <citation type="submission" date="2019-10" db="EMBL/GenBank/DDBJ databases">
        <authorList>
            <person name="Palmer J.M."/>
        </authorList>
    </citation>
    <scope>NUCLEOTIDE SEQUENCE [LARGE SCALE GENOMIC DNA]</scope>
    <source>
        <strain evidence="2 3">TWF718</strain>
    </source>
</reference>
<feature type="compositionally biased region" description="Low complexity" evidence="1">
    <location>
        <begin position="224"/>
        <end position="239"/>
    </location>
</feature>
<dbReference type="EMBL" id="JAVHNR010000005">
    <property type="protein sequence ID" value="KAK6342455.1"/>
    <property type="molecule type" value="Genomic_DNA"/>
</dbReference>
<sequence>MATHSIQTMPPGISQQTNFIRLYRHRRTPRCYRGYQSDKNSFGIKIGPKLRPHEWEVELTSYLPTESAISDPGPHKLKLQSGEATLKGLIYGWPQVYPVTSDWKRLYNIFHSFVYKENDEHIKRVYKKATGLNYPERDREHTIWAVRGYMIGPDQGRAPPYFVVLSNEPSTSKALATLAEQAIPRAAKQKKYINIGEWQVMEFNFGNFTILKSGDEQEVGESLDTLGEGSTTDSDDSSSLHGLEVIKAKLVDGIPKMASEPLQSWLRRQHRCGIRLEADSGSEAPKAGTLGGIVKVRGRLYGLTVGHIFTPTRRADQAADEISETKGDDNHNTSRDETDGTEDDDNTSQKDADEIEDDGDDDDENDDDDDANLEREELELEASELRRDMDLVVSEQGQYYSMDLDWALVELPDLAEDAGEWEDLNLVQTIHGDFHPIFATPEEPRLGTMVNLATPGATYGLRGYYAGSNAAVNMPGAHKLYNVWVLRMEYPWLIQNGDSGSWAFDPYNGSLIGILIAGCPKLLEAYIVPAYRVFDSIGKRFGGVDNVDIANDCCLSADDRTKLRTVLQSYPSMKQQINSKGGFRNWTGIETDIKELEPKISSLREEGLAAHKGNVSDPINPSLFEKERLTWLSSYIYTLGALEFVPDEILDTARATFGKEPLSRYNSVNKIWKEYLLGKYGTTIANQRLQGEGPYESRSRQPDLEAMAMANMIDMSNSRDARNAMPNVALDNFILDKNEITTRAGSRDIARFKDMDIKLRREQAFLAQVHWGFGDRRLITEFVLRRPNWNAHSPKLLFKFLAGNLRNEITLKRSFESHFLDVSFDVKQDGPFVLLGVFVVNENRDQILMIESPDRNPSFLDEASSHSTIKTFGTPHEELDDSAAEGPSNELNSLRLGRQFHRYIPLALWNPSGTKEDACGQLVSETETTKEESVRKLIQDKLYLKDIHWKQEKQLNLEPSYYPSDDTGDIAMEFYEVVLEEKDWPSQSVEKADRVVTPFKISDLKEGRGIPKRFYKALENYYNVELEA</sequence>
<feature type="region of interest" description="Disordered" evidence="1">
    <location>
        <begin position="219"/>
        <end position="239"/>
    </location>
</feature>
<organism evidence="2 3">
    <name type="scientific">Orbilia javanica</name>
    <dbReference type="NCBI Taxonomy" id="47235"/>
    <lineage>
        <taxon>Eukaryota</taxon>
        <taxon>Fungi</taxon>
        <taxon>Dikarya</taxon>
        <taxon>Ascomycota</taxon>
        <taxon>Pezizomycotina</taxon>
        <taxon>Orbiliomycetes</taxon>
        <taxon>Orbiliales</taxon>
        <taxon>Orbiliaceae</taxon>
        <taxon>Orbilia</taxon>
    </lineage>
</organism>
<evidence type="ECO:0000313" key="3">
    <source>
        <dbReference type="Proteomes" id="UP001313282"/>
    </source>
</evidence>
<proteinExistence type="predicted"/>